<dbReference type="PANTHER" id="PTHR37300">
    <property type="entry name" value="UPF0291 PROTEIN CBO2609/CLC_2481"/>
    <property type="match status" value="1"/>
</dbReference>
<protein>
    <recommendedName>
        <fullName evidence="2">UPF0291 protein GT019_06350</fullName>
    </recommendedName>
</protein>
<evidence type="ECO:0000256" key="1">
    <source>
        <dbReference type="ARBA" id="ARBA00022490"/>
    </source>
</evidence>
<evidence type="ECO:0000256" key="2">
    <source>
        <dbReference type="HAMAP-Rule" id="MF_01103"/>
    </source>
</evidence>
<keyword evidence="4" id="KW-1185">Reference proteome</keyword>
<reference evidence="3 4" key="1">
    <citation type="submission" date="2020-01" db="EMBL/GenBank/DDBJ databases">
        <title>Paenibacillus soybeanensis sp. nov. isolated from the nodules of soybean (Glycine max(L.) Merr).</title>
        <authorList>
            <person name="Wang H."/>
        </authorList>
    </citation>
    <scope>NUCLEOTIDE SEQUENCE [LARGE SCALE GENOMIC DNA]</scope>
    <source>
        <strain evidence="3 4">T1</strain>
    </source>
</reference>
<organism evidence="3 4">
    <name type="scientific">Paenibacillus glycinis</name>
    <dbReference type="NCBI Taxonomy" id="2697035"/>
    <lineage>
        <taxon>Bacteria</taxon>
        <taxon>Bacillati</taxon>
        <taxon>Bacillota</taxon>
        <taxon>Bacilli</taxon>
        <taxon>Bacillales</taxon>
        <taxon>Paenibacillaceae</taxon>
        <taxon>Paenibacillus</taxon>
    </lineage>
</organism>
<dbReference type="Pfam" id="PF05979">
    <property type="entry name" value="DUF896"/>
    <property type="match status" value="1"/>
</dbReference>
<name>A0ABW9XLJ7_9BACL</name>
<dbReference type="HAMAP" id="MF_01103">
    <property type="entry name" value="UPF0291"/>
    <property type="match status" value="1"/>
</dbReference>
<gene>
    <name evidence="3" type="ORF">GT019_06350</name>
</gene>
<evidence type="ECO:0000313" key="3">
    <source>
        <dbReference type="EMBL" id="NBD23488.1"/>
    </source>
</evidence>
<accession>A0ABW9XLJ7</accession>
<dbReference type="InterPro" id="IPR009242">
    <property type="entry name" value="DUF896"/>
</dbReference>
<comment type="caution">
    <text evidence="3">The sequence shown here is derived from an EMBL/GenBank/DDBJ whole genome shotgun (WGS) entry which is preliminary data.</text>
</comment>
<keyword evidence="1 2" id="KW-0963">Cytoplasm</keyword>
<dbReference type="EMBL" id="JAAAMV010000002">
    <property type="protein sequence ID" value="NBD23488.1"/>
    <property type="molecule type" value="Genomic_DNA"/>
</dbReference>
<dbReference type="PANTHER" id="PTHR37300:SF1">
    <property type="entry name" value="UPF0291 PROTEIN YNZC"/>
    <property type="match status" value="1"/>
</dbReference>
<sequence>MEKIIARINELSRKNKTVGLTPEELAERDELRRMYLDNFKRNFRNQLDTIKWAEDEEENGGSIKH</sequence>
<dbReference type="SUPFAM" id="SSF158221">
    <property type="entry name" value="YnzC-like"/>
    <property type="match status" value="1"/>
</dbReference>
<evidence type="ECO:0000313" key="4">
    <source>
        <dbReference type="Proteomes" id="UP000665561"/>
    </source>
</evidence>
<comment type="similarity">
    <text evidence="2">Belongs to the UPF0291 family.</text>
</comment>
<dbReference type="Gene3D" id="1.10.287.540">
    <property type="entry name" value="Helix hairpin bin"/>
    <property type="match status" value="1"/>
</dbReference>
<comment type="subcellular location">
    <subcellularLocation>
        <location evidence="2">Cytoplasm</location>
    </subcellularLocation>
</comment>
<proteinExistence type="inferred from homology"/>
<dbReference type="RefSeq" id="WP_161741980.1">
    <property type="nucleotide sequence ID" value="NZ_JAAAMV010000002.1"/>
</dbReference>
<dbReference type="Proteomes" id="UP000665561">
    <property type="component" value="Unassembled WGS sequence"/>
</dbReference>